<dbReference type="GO" id="GO:0019350">
    <property type="term" value="P:teichoic acid biosynthetic process"/>
    <property type="evidence" value="ECO:0007669"/>
    <property type="project" value="UniProtKB-UniRule"/>
</dbReference>
<keyword evidence="3 5" id="KW-0777">Teichoic acid biosynthesis</keyword>
<keyword evidence="4 5" id="KW-0961">Cell wall biogenesis/degradation</keyword>
<dbReference type="InterPro" id="IPR034714">
    <property type="entry name" value="TagA_TarA"/>
</dbReference>
<protein>
    <recommendedName>
        <fullName evidence="5">N-acetylglucosaminyldiphosphoundecaprenol N-acetyl-beta-D-mannosaminyltransferase</fullName>
        <ecNumber evidence="5">2.4.1.187</ecNumber>
    </recommendedName>
    <alternativeName>
        <fullName evidence="5">N-acetylmannosaminyltransferase</fullName>
    </alternativeName>
    <alternativeName>
        <fullName evidence="5">UDP-N-acetylmannosamine transferase</fullName>
    </alternativeName>
    <alternativeName>
        <fullName evidence="5">UDP-N-acetylmannosamine:N-acetylglucosaminyl pyrophosphorylundecaprenol N-acetylmannosaminyltransferase</fullName>
    </alternativeName>
</protein>
<dbReference type="STRING" id="237682.SAMN05421676_1209"/>
<proteinExistence type="inferred from homology"/>
<name>A0A1I0JGQ0_9BACI</name>
<comment type="function">
    <text evidence="5">Catalyzes the conversion of GlcNAc-PP-undecaprenol into ManNAc-GlcNAc-PP-undecaprenol, the first committed lipid intermediate in the de novo synthesis of teichoic acid.</text>
</comment>
<dbReference type="Proteomes" id="UP000199095">
    <property type="component" value="Unassembled WGS sequence"/>
</dbReference>
<accession>A0A1I0JGQ0</accession>
<evidence type="ECO:0000256" key="4">
    <source>
        <dbReference type="ARBA" id="ARBA00023316"/>
    </source>
</evidence>
<evidence type="ECO:0000256" key="1">
    <source>
        <dbReference type="ARBA" id="ARBA00022676"/>
    </source>
</evidence>
<dbReference type="UniPathway" id="UPA00632"/>
<gene>
    <name evidence="6" type="ORF">SAMN05421676_1209</name>
</gene>
<comment type="pathway">
    <text evidence="5">Cell wall biogenesis; teichoic acid biosynthesis.</text>
</comment>
<comment type="similarity">
    <text evidence="5">Belongs to the glycosyltransferase 26 family. TagA/TarA subfamily.</text>
</comment>
<dbReference type="OrthoDB" id="9771846at2"/>
<sequence>MPNTENIIKIMDIPLFNINKEDLISFYIHPDLLYENKRFMVTANPEIVMRTREDKKYKRAIQTADYIIPDGAGIIVASKIMGQPIKERIPGIEMMTHLIEYAEEKGLTCYFLGAKDGVVQKMIYNLKAQYPKIKIAGYNHGYISLDNQEVVNEIKSLRPDLVFVALGFPKQEKWIARHYHEFDKGLFMGVGGSFDIFGGEAKRAPEGWIKLNLEWFYRLLKQPFRWKRIIKVFEFLFRIILRKY</sequence>
<evidence type="ECO:0000256" key="2">
    <source>
        <dbReference type="ARBA" id="ARBA00022679"/>
    </source>
</evidence>
<evidence type="ECO:0000256" key="3">
    <source>
        <dbReference type="ARBA" id="ARBA00022944"/>
    </source>
</evidence>
<keyword evidence="7" id="KW-1185">Reference proteome</keyword>
<dbReference type="EC" id="2.4.1.187" evidence="5"/>
<dbReference type="GO" id="GO:0047244">
    <property type="term" value="F:N-acetylglucosaminyldiphosphoundecaprenol N-acetyl-beta-D-mannosaminyltransferase activity"/>
    <property type="evidence" value="ECO:0007669"/>
    <property type="project" value="UniProtKB-UniRule"/>
</dbReference>
<dbReference type="EMBL" id="FOHJ01000020">
    <property type="protein sequence ID" value="SEU09388.1"/>
    <property type="molecule type" value="Genomic_DNA"/>
</dbReference>
<dbReference type="CDD" id="cd06533">
    <property type="entry name" value="Glyco_transf_WecG_TagA"/>
    <property type="match status" value="1"/>
</dbReference>
<dbReference type="GO" id="GO:0071555">
    <property type="term" value="P:cell wall organization"/>
    <property type="evidence" value="ECO:0007669"/>
    <property type="project" value="UniProtKB-KW"/>
</dbReference>
<dbReference type="AlphaFoldDB" id="A0A1I0JGQ0"/>
<dbReference type="RefSeq" id="WP_093137820.1">
    <property type="nucleotide sequence ID" value="NZ_FOHJ01000020.1"/>
</dbReference>
<keyword evidence="2 5" id="KW-0808">Transferase</keyword>
<reference evidence="7" key="1">
    <citation type="submission" date="2016-10" db="EMBL/GenBank/DDBJ databases">
        <authorList>
            <person name="Varghese N."/>
            <person name="Submissions S."/>
        </authorList>
    </citation>
    <scope>NUCLEOTIDE SEQUENCE [LARGE SCALE GENOMIC DNA]</scope>
    <source>
        <strain evidence="7">CGMCC 1.3566</strain>
    </source>
</reference>
<evidence type="ECO:0000256" key="5">
    <source>
        <dbReference type="HAMAP-Rule" id="MF_02070"/>
    </source>
</evidence>
<evidence type="ECO:0000313" key="7">
    <source>
        <dbReference type="Proteomes" id="UP000199095"/>
    </source>
</evidence>
<dbReference type="PANTHER" id="PTHR34136">
    <property type="match status" value="1"/>
</dbReference>
<dbReference type="NCBIfam" id="TIGR00696">
    <property type="entry name" value="wecG_tagA_cpsF"/>
    <property type="match status" value="1"/>
</dbReference>
<comment type="catalytic activity">
    <reaction evidence="5">
        <text>UDP-N-acetyl-alpha-D-mannosamine + N-acetyl-alpha-D-glucosaminyl-di-trans,octa-cis-undecaprenyl diphosphate = N-acetyl-beta-D-mannosaminyl-(1-&gt;4)-N-acetyl-alpha-D-glucosaminyl di-trans,octa-cis-undecaprenyl diphosphate + UDP + H(+)</text>
        <dbReference type="Rhea" id="RHEA:16053"/>
        <dbReference type="ChEBI" id="CHEBI:15378"/>
        <dbReference type="ChEBI" id="CHEBI:58223"/>
        <dbReference type="ChEBI" id="CHEBI:62959"/>
        <dbReference type="ChEBI" id="CHEBI:68623"/>
        <dbReference type="ChEBI" id="CHEBI:132210"/>
        <dbReference type="EC" id="2.4.1.187"/>
    </reaction>
</comment>
<evidence type="ECO:0000313" key="6">
    <source>
        <dbReference type="EMBL" id="SEU09388.1"/>
    </source>
</evidence>
<dbReference type="PANTHER" id="PTHR34136:SF1">
    <property type="entry name" value="UDP-N-ACETYL-D-MANNOSAMINURONIC ACID TRANSFERASE"/>
    <property type="match status" value="1"/>
</dbReference>
<organism evidence="6 7">
    <name type="scientific">Salinibacillus kushneri</name>
    <dbReference type="NCBI Taxonomy" id="237682"/>
    <lineage>
        <taxon>Bacteria</taxon>
        <taxon>Bacillati</taxon>
        <taxon>Bacillota</taxon>
        <taxon>Bacilli</taxon>
        <taxon>Bacillales</taxon>
        <taxon>Bacillaceae</taxon>
        <taxon>Salinibacillus</taxon>
    </lineage>
</organism>
<keyword evidence="1 5" id="KW-0328">Glycosyltransferase</keyword>
<dbReference type="Pfam" id="PF03808">
    <property type="entry name" value="Glyco_tran_WecG"/>
    <property type="match status" value="1"/>
</dbReference>
<dbReference type="HAMAP" id="MF_02070">
    <property type="entry name" value="TagA_TarA"/>
    <property type="match status" value="1"/>
</dbReference>
<dbReference type="InterPro" id="IPR004629">
    <property type="entry name" value="WecG_TagA_CpsF"/>
</dbReference>